<dbReference type="EC" id="3.1.3.73" evidence="1"/>
<keyword evidence="1" id="KW-0378">Hydrolase</keyword>
<dbReference type="SUPFAM" id="SSF53254">
    <property type="entry name" value="Phosphoglycerate mutase-like"/>
    <property type="match status" value="1"/>
</dbReference>
<dbReference type="RefSeq" id="WP_236687898.1">
    <property type="nucleotide sequence ID" value="NZ_FZPF01000002.1"/>
</dbReference>
<proteinExistence type="predicted"/>
<reference evidence="1 2" key="1">
    <citation type="submission" date="2015-02" db="EMBL/GenBank/DDBJ databases">
        <title>Genome Sequence of Jannaschia aquimarina DSM28248, a member of the Roseobacter clade.</title>
        <authorList>
            <person name="Voget S."/>
            <person name="Daniel R."/>
        </authorList>
    </citation>
    <scope>NUCLEOTIDE SEQUENCE [LARGE SCALE GENOMIC DNA]</scope>
    <source>
        <strain evidence="1 2">GSW-M26</strain>
    </source>
</reference>
<dbReference type="Pfam" id="PF00300">
    <property type="entry name" value="His_Phos_1"/>
    <property type="match status" value="1"/>
</dbReference>
<keyword evidence="2" id="KW-1185">Reference proteome</keyword>
<organism evidence="1 2">
    <name type="scientific">Jannaschia aquimarina</name>
    <dbReference type="NCBI Taxonomy" id="935700"/>
    <lineage>
        <taxon>Bacteria</taxon>
        <taxon>Pseudomonadati</taxon>
        <taxon>Pseudomonadota</taxon>
        <taxon>Alphaproteobacteria</taxon>
        <taxon>Rhodobacterales</taxon>
        <taxon>Roseobacteraceae</taxon>
        <taxon>Jannaschia</taxon>
    </lineage>
</organism>
<dbReference type="PANTHER" id="PTHR48100:SF1">
    <property type="entry name" value="HISTIDINE PHOSPHATASE FAMILY PROTEIN-RELATED"/>
    <property type="match status" value="1"/>
</dbReference>
<dbReference type="PATRIC" id="fig|935700.4.peg.3798"/>
<name>A0A0D1CIP6_9RHOB</name>
<evidence type="ECO:0000313" key="2">
    <source>
        <dbReference type="Proteomes" id="UP000032232"/>
    </source>
</evidence>
<dbReference type="GO" id="GO:0005737">
    <property type="term" value="C:cytoplasm"/>
    <property type="evidence" value="ECO:0007669"/>
    <property type="project" value="TreeGrafter"/>
</dbReference>
<dbReference type="GO" id="GO:0043755">
    <property type="term" value="F:alpha-ribazole phosphatase activity"/>
    <property type="evidence" value="ECO:0007669"/>
    <property type="project" value="UniProtKB-EC"/>
</dbReference>
<dbReference type="InterPro" id="IPR050275">
    <property type="entry name" value="PGM_Phosphatase"/>
</dbReference>
<dbReference type="EMBL" id="JYFE01000072">
    <property type="protein sequence ID" value="KIT14607.1"/>
    <property type="molecule type" value="Genomic_DNA"/>
</dbReference>
<dbReference type="AlphaFoldDB" id="A0A0D1CIP6"/>
<gene>
    <name evidence="1" type="primary">cobC_2</name>
    <name evidence="1" type="ORF">jaqu_36850</name>
</gene>
<sequence length="183" mass="20290">MKLWLVRHGPTHAKTMLGWTDRPADLSDRAALSRLSAALPRVPVISSDLLRAVATADAITGDRPRLPHDPGLREFNYGAWEDRAFDDLDAEDPDLFRGFLDRPHEVRPPGGELWDEVAARVGTALDRTGAEELIVTCHFGVILILWAEAAGLSPEEALAQPVRNLSLTHIDRGRRAHFVDRLP</sequence>
<dbReference type="Gene3D" id="3.40.50.1240">
    <property type="entry name" value="Phosphoglycerate mutase-like"/>
    <property type="match status" value="1"/>
</dbReference>
<dbReference type="InterPro" id="IPR029033">
    <property type="entry name" value="His_PPase_superfam"/>
</dbReference>
<evidence type="ECO:0000313" key="1">
    <source>
        <dbReference type="EMBL" id="KIT14607.1"/>
    </source>
</evidence>
<dbReference type="CDD" id="cd07067">
    <property type="entry name" value="HP_PGM_like"/>
    <property type="match status" value="1"/>
</dbReference>
<comment type="caution">
    <text evidence="1">The sequence shown here is derived from an EMBL/GenBank/DDBJ whole genome shotgun (WGS) entry which is preliminary data.</text>
</comment>
<dbReference type="PANTHER" id="PTHR48100">
    <property type="entry name" value="BROAD-SPECIFICITY PHOSPHATASE YOR283W-RELATED"/>
    <property type="match status" value="1"/>
</dbReference>
<protein>
    <submittedName>
        <fullName evidence="1">CobC_2 protein</fullName>
        <ecNumber evidence="1">3.1.3.73</ecNumber>
    </submittedName>
</protein>
<dbReference type="InterPro" id="IPR013078">
    <property type="entry name" value="His_Pase_superF_clade-1"/>
</dbReference>
<dbReference type="SMART" id="SM00855">
    <property type="entry name" value="PGAM"/>
    <property type="match status" value="1"/>
</dbReference>
<accession>A0A0D1CIP6</accession>
<dbReference type="Proteomes" id="UP000032232">
    <property type="component" value="Unassembled WGS sequence"/>
</dbReference>
<dbReference type="STRING" id="935700.jaqu_36850"/>